<keyword evidence="2" id="KW-1185">Reference proteome</keyword>
<gene>
    <name evidence="1" type="ORF">SAMN05421812_109223</name>
</gene>
<name>A0A239NM72_9ACTN</name>
<accession>A0A239NM72</accession>
<dbReference type="RefSeq" id="WP_089252071.1">
    <property type="nucleotide sequence ID" value="NZ_FZPH01000009.1"/>
</dbReference>
<protein>
    <submittedName>
        <fullName evidence="1">Uncharacterized protein</fullName>
    </submittedName>
</protein>
<reference evidence="1 2" key="1">
    <citation type="submission" date="2017-06" db="EMBL/GenBank/DDBJ databases">
        <authorList>
            <person name="Kim H.J."/>
            <person name="Triplett B.A."/>
        </authorList>
    </citation>
    <scope>NUCLEOTIDE SEQUENCE [LARGE SCALE GENOMIC DNA]</scope>
    <source>
        <strain evidence="1 2">CGMCC 4.5593</strain>
    </source>
</reference>
<dbReference type="AlphaFoldDB" id="A0A239NM72"/>
<sequence>MPTPTTPWRAVVHDGRRFVALGGTDGDVRGSALVLTSADGEVWQRDDAAAEADARMLTAATVLLDGRLLAVSSTGEESESDQSGGTRECAAAWLVTNDARWTREELGCDGVPTSMGRLTDSRIAAVYWTTLFVRGPP</sequence>
<dbReference type="EMBL" id="FZPH01000009">
    <property type="protein sequence ID" value="SNT55468.1"/>
    <property type="molecule type" value="Genomic_DNA"/>
</dbReference>
<proteinExistence type="predicted"/>
<dbReference type="Proteomes" id="UP000198362">
    <property type="component" value="Unassembled WGS sequence"/>
</dbReference>
<evidence type="ECO:0000313" key="1">
    <source>
        <dbReference type="EMBL" id="SNT55468.1"/>
    </source>
</evidence>
<evidence type="ECO:0000313" key="2">
    <source>
        <dbReference type="Proteomes" id="UP000198362"/>
    </source>
</evidence>
<organism evidence="1 2">
    <name type="scientific">Asanoa hainanensis</name>
    <dbReference type="NCBI Taxonomy" id="560556"/>
    <lineage>
        <taxon>Bacteria</taxon>
        <taxon>Bacillati</taxon>
        <taxon>Actinomycetota</taxon>
        <taxon>Actinomycetes</taxon>
        <taxon>Micromonosporales</taxon>
        <taxon>Micromonosporaceae</taxon>
        <taxon>Asanoa</taxon>
    </lineage>
</organism>
<dbReference type="OrthoDB" id="3286540at2"/>